<dbReference type="OrthoDB" id="10487093at2759"/>
<gene>
    <name evidence="2" type="ORF">ASPCAL14865</name>
</gene>
<evidence type="ECO:0000256" key="1">
    <source>
        <dbReference type="SAM" id="Phobius"/>
    </source>
</evidence>
<name>A0A0U5GLA9_ASPCI</name>
<accession>A0A0U5GLA9</accession>
<keyword evidence="3" id="KW-1185">Reference proteome</keyword>
<feature type="transmembrane region" description="Helical" evidence="1">
    <location>
        <begin position="57"/>
        <end position="78"/>
    </location>
</feature>
<proteinExistence type="predicted"/>
<reference evidence="3" key="1">
    <citation type="journal article" date="2016" name="Genome Announc.">
        <title>Draft genome sequences of fungus Aspergillus calidoustus.</title>
        <authorList>
            <person name="Horn F."/>
            <person name="Linde J."/>
            <person name="Mattern D.J."/>
            <person name="Walther G."/>
            <person name="Guthke R."/>
            <person name="Scherlach K."/>
            <person name="Martin K."/>
            <person name="Brakhage A.A."/>
            <person name="Petzke L."/>
            <person name="Valiante V."/>
        </authorList>
    </citation>
    <scope>NUCLEOTIDE SEQUENCE [LARGE SCALE GENOMIC DNA]</scope>
    <source>
        <strain evidence="3">SF006504</strain>
    </source>
</reference>
<evidence type="ECO:0000313" key="2">
    <source>
        <dbReference type="EMBL" id="CEL11768.1"/>
    </source>
</evidence>
<dbReference type="Proteomes" id="UP000054771">
    <property type="component" value="Unassembled WGS sequence"/>
</dbReference>
<dbReference type="AlphaFoldDB" id="A0A0U5GLA9"/>
<keyword evidence="1" id="KW-0472">Membrane</keyword>
<feature type="transmembrane region" description="Helical" evidence="1">
    <location>
        <begin position="90"/>
        <end position="114"/>
    </location>
</feature>
<protein>
    <submittedName>
        <fullName evidence="2">Uncharacterized protein</fullName>
    </submittedName>
</protein>
<evidence type="ECO:0000313" key="3">
    <source>
        <dbReference type="Proteomes" id="UP000054771"/>
    </source>
</evidence>
<keyword evidence="1" id="KW-1133">Transmembrane helix</keyword>
<dbReference type="EMBL" id="CDMC01000031">
    <property type="protein sequence ID" value="CEL11768.1"/>
    <property type="molecule type" value="Genomic_DNA"/>
</dbReference>
<organism evidence="2 3">
    <name type="scientific">Aspergillus calidoustus</name>
    <dbReference type="NCBI Taxonomy" id="454130"/>
    <lineage>
        <taxon>Eukaryota</taxon>
        <taxon>Fungi</taxon>
        <taxon>Dikarya</taxon>
        <taxon>Ascomycota</taxon>
        <taxon>Pezizomycotina</taxon>
        <taxon>Eurotiomycetes</taxon>
        <taxon>Eurotiomycetidae</taxon>
        <taxon>Eurotiales</taxon>
        <taxon>Aspergillaceae</taxon>
        <taxon>Aspergillus</taxon>
        <taxon>Aspergillus subgen. Nidulantes</taxon>
    </lineage>
</organism>
<sequence length="180" mass="19767">MSFFPPVLEFLRLQFILSDIPLCAAGMKIFYALLCVLHTAKAPMILVSYLAYDPAHYALPILSAVDYGGVAAGYLCLAQQTVHDSQSERRLVRAVYGMFGFSGLLATVAAIGVLCRAGTLSHEVQMLLTIALSTRHGWRAPRYSGVVAAREFLEFLSLSIGRANRTQHSDDYHTIVSDLQ</sequence>
<keyword evidence="1" id="KW-0812">Transmembrane</keyword>